<sequence length="176" mass="19116">MNVTRQDDRIDPATFLSIMSAFPAGIAVITTLNENAQPVGLTTTALCSVSADPPALLVCVDRASRTLPSLLSRKEFVVNFLRESGSATSILFASKKDDKFSAVRWRPRPGGLPILTEDSLAWADCSLLEAVPVGDHVVLIAQVREGDVSPPAHEPLVYFQRRFGTWTPLVDGEEKP</sequence>
<dbReference type="InterPro" id="IPR002563">
    <property type="entry name" value="Flavin_Rdtase-like_dom"/>
</dbReference>
<dbReference type="SMART" id="SM00903">
    <property type="entry name" value="Flavin_Reduct"/>
    <property type="match status" value="1"/>
</dbReference>
<dbReference type="PANTHER" id="PTHR30466:SF1">
    <property type="entry name" value="FMN REDUCTASE (NADH) RUTF"/>
    <property type="match status" value="1"/>
</dbReference>
<dbReference type="Pfam" id="PF01613">
    <property type="entry name" value="Flavin_Reduct"/>
    <property type="match status" value="1"/>
</dbReference>
<evidence type="ECO:0000256" key="1">
    <source>
        <dbReference type="ARBA" id="ARBA00023002"/>
    </source>
</evidence>
<evidence type="ECO:0000259" key="2">
    <source>
        <dbReference type="SMART" id="SM00903"/>
    </source>
</evidence>
<protein>
    <recommendedName>
        <fullName evidence="2">Flavin reductase like domain-containing protein</fullName>
    </recommendedName>
</protein>
<dbReference type="AlphaFoldDB" id="A0A318LIS7"/>
<dbReference type="GO" id="GO:0010181">
    <property type="term" value="F:FMN binding"/>
    <property type="evidence" value="ECO:0007669"/>
    <property type="project" value="InterPro"/>
</dbReference>
<dbReference type="Proteomes" id="UP000247892">
    <property type="component" value="Unassembled WGS sequence"/>
</dbReference>
<keyword evidence="1" id="KW-0560">Oxidoreductase</keyword>
<evidence type="ECO:0000313" key="3">
    <source>
        <dbReference type="EMBL" id="PXY30509.1"/>
    </source>
</evidence>
<accession>A0A318LIS7</accession>
<dbReference type="PANTHER" id="PTHR30466">
    <property type="entry name" value="FLAVIN REDUCTASE"/>
    <property type="match status" value="1"/>
</dbReference>
<reference evidence="3 4" key="1">
    <citation type="submission" date="2016-07" db="EMBL/GenBank/DDBJ databases">
        <title>Draft genome sequence of Prauserella sp. YIM 121212, isolated from alkaline soil.</title>
        <authorList>
            <person name="Ruckert C."/>
            <person name="Albersmeier A."/>
            <person name="Jiang C.-L."/>
            <person name="Jiang Y."/>
            <person name="Kalinowski J."/>
            <person name="Schneider O."/>
            <person name="Winkler A."/>
            <person name="Zotchev S.B."/>
        </authorList>
    </citation>
    <scope>NUCLEOTIDE SEQUENCE [LARGE SCALE GENOMIC DNA]</scope>
    <source>
        <strain evidence="3 4">YIM 121212</strain>
    </source>
</reference>
<name>A0A318LIS7_9PSEU</name>
<evidence type="ECO:0000313" key="4">
    <source>
        <dbReference type="Proteomes" id="UP000247892"/>
    </source>
</evidence>
<dbReference type="OrthoDB" id="9789254at2"/>
<keyword evidence="4" id="KW-1185">Reference proteome</keyword>
<gene>
    <name evidence="3" type="ORF">BA062_18265</name>
</gene>
<dbReference type="EMBL" id="MASU01000007">
    <property type="protein sequence ID" value="PXY30509.1"/>
    <property type="molecule type" value="Genomic_DNA"/>
</dbReference>
<dbReference type="Gene3D" id="2.30.110.10">
    <property type="entry name" value="Electron Transport, Fmn-binding Protein, Chain A"/>
    <property type="match status" value="1"/>
</dbReference>
<organism evidence="3 4">
    <name type="scientific">Prauserella flavalba</name>
    <dbReference type="NCBI Taxonomy" id="1477506"/>
    <lineage>
        <taxon>Bacteria</taxon>
        <taxon>Bacillati</taxon>
        <taxon>Actinomycetota</taxon>
        <taxon>Actinomycetes</taxon>
        <taxon>Pseudonocardiales</taxon>
        <taxon>Pseudonocardiaceae</taxon>
        <taxon>Prauserella</taxon>
    </lineage>
</organism>
<dbReference type="InterPro" id="IPR012349">
    <property type="entry name" value="Split_barrel_FMN-bd"/>
</dbReference>
<comment type="caution">
    <text evidence="3">The sequence shown here is derived from an EMBL/GenBank/DDBJ whole genome shotgun (WGS) entry which is preliminary data.</text>
</comment>
<dbReference type="InterPro" id="IPR050268">
    <property type="entry name" value="NADH-dep_flavin_reductase"/>
</dbReference>
<dbReference type="SUPFAM" id="SSF50475">
    <property type="entry name" value="FMN-binding split barrel"/>
    <property type="match status" value="1"/>
</dbReference>
<proteinExistence type="predicted"/>
<dbReference type="RefSeq" id="WP_110338406.1">
    <property type="nucleotide sequence ID" value="NZ_MASU01000007.1"/>
</dbReference>
<dbReference type="GO" id="GO:0042602">
    <property type="term" value="F:riboflavin reductase (NADPH) activity"/>
    <property type="evidence" value="ECO:0007669"/>
    <property type="project" value="TreeGrafter"/>
</dbReference>
<feature type="domain" description="Flavin reductase like" evidence="2">
    <location>
        <begin position="19"/>
        <end position="165"/>
    </location>
</feature>